<comment type="similarity">
    <text evidence="2">Belongs to the EIF-2B alpha/beta/delta subunits family. MtnA subfamily.</text>
</comment>
<organism evidence="3 4">
    <name type="scientific">Candidatus Nitrosocosmicus franklandianus</name>
    <dbReference type="NCBI Taxonomy" id="1798806"/>
    <lineage>
        <taxon>Archaea</taxon>
        <taxon>Nitrososphaerota</taxon>
        <taxon>Nitrososphaeria</taxon>
        <taxon>Nitrososphaerales</taxon>
        <taxon>Nitrososphaeraceae</taxon>
        <taxon>Candidatus Nitrosocosmicus</taxon>
    </lineage>
</organism>
<feature type="binding site" evidence="2">
    <location>
        <position position="99"/>
    </location>
    <ligand>
        <name>substrate</name>
    </ligand>
</feature>
<feature type="binding site" evidence="2">
    <location>
        <begin position="56"/>
        <end position="58"/>
    </location>
    <ligand>
        <name>substrate</name>
    </ligand>
</feature>
<keyword evidence="1 2" id="KW-0413">Isomerase</keyword>
<evidence type="ECO:0000313" key="3">
    <source>
        <dbReference type="EMBL" id="VFJ15089.1"/>
    </source>
</evidence>
<dbReference type="Pfam" id="PF01008">
    <property type="entry name" value="IF-2B"/>
    <property type="match status" value="1"/>
</dbReference>
<dbReference type="InterPro" id="IPR037171">
    <property type="entry name" value="NagB/RpiA_transferase-like"/>
</dbReference>
<dbReference type="SUPFAM" id="SSF100950">
    <property type="entry name" value="NagB/RpiA/CoA transferase-like"/>
    <property type="match status" value="1"/>
</dbReference>
<dbReference type="NCBIfam" id="TIGR00524">
    <property type="entry name" value="eIF-2B_rel"/>
    <property type="match status" value="1"/>
</dbReference>
<dbReference type="GO" id="GO:0019509">
    <property type="term" value="P:L-methionine salvage from methylthioadenosine"/>
    <property type="evidence" value="ECO:0007669"/>
    <property type="project" value="UniProtKB-UniRule"/>
</dbReference>
<dbReference type="Gene3D" id="3.40.50.10470">
    <property type="entry name" value="Translation initiation factor eif-2b, domain 2"/>
    <property type="match status" value="1"/>
</dbReference>
<feature type="binding site" evidence="2">
    <location>
        <position position="204"/>
    </location>
    <ligand>
        <name>substrate</name>
    </ligand>
</feature>
<dbReference type="PANTHER" id="PTHR43475:SF1">
    <property type="entry name" value="METHYLTHIORIBOSE-1-PHOSPHATE ISOMERASE"/>
    <property type="match status" value="1"/>
</dbReference>
<dbReference type="InterPro" id="IPR027363">
    <property type="entry name" value="M1Pi_N"/>
</dbReference>
<dbReference type="FunFam" id="3.40.50.10470:FF:000006">
    <property type="entry name" value="Methylthioribose-1-phosphate isomerase"/>
    <property type="match status" value="1"/>
</dbReference>
<dbReference type="AlphaFoldDB" id="A0A484IJN0"/>
<dbReference type="InterPro" id="IPR000649">
    <property type="entry name" value="IF-2B-related"/>
</dbReference>
<evidence type="ECO:0000256" key="2">
    <source>
        <dbReference type="HAMAP-Rule" id="MF_01678"/>
    </source>
</evidence>
<evidence type="ECO:0000313" key="4">
    <source>
        <dbReference type="Proteomes" id="UP000294299"/>
    </source>
</evidence>
<proteinExistence type="inferred from homology"/>
<dbReference type="FunFam" id="1.20.120.420:FF:000003">
    <property type="entry name" value="Methylthioribose-1-phosphate isomerase"/>
    <property type="match status" value="1"/>
</dbReference>
<feature type="binding site" evidence="2">
    <location>
        <begin position="255"/>
        <end position="256"/>
    </location>
    <ligand>
        <name>substrate</name>
    </ligand>
</feature>
<dbReference type="PANTHER" id="PTHR43475">
    <property type="entry name" value="METHYLTHIORIBOSE-1-PHOSPHATE ISOMERASE"/>
    <property type="match status" value="1"/>
</dbReference>
<comment type="catalytic activity">
    <reaction evidence="2">
        <text>5-(methylsulfanyl)-alpha-D-ribose 1-phosphate = 5-(methylsulfanyl)-D-ribulose 1-phosphate</text>
        <dbReference type="Rhea" id="RHEA:19989"/>
        <dbReference type="ChEBI" id="CHEBI:58533"/>
        <dbReference type="ChEBI" id="CHEBI:58548"/>
        <dbReference type="EC" id="5.3.1.23"/>
    </reaction>
</comment>
<dbReference type="GO" id="GO:0046523">
    <property type="term" value="F:S-methyl-5-thioribose-1-phosphate isomerase activity"/>
    <property type="evidence" value="ECO:0007669"/>
    <property type="project" value="UniProtKB-UniRule"/>
</dbReference>
<dbReference type="Proteomes" id="UP000294299">
    <property type="component" value="Chromosome NFRAN"/>
</dbReference>
<feature type="active site" description="Proton donor" evidence="2">
    <location>
        <position position="245"/>
    </location>
</feature>
<accession>A0A484IJN0</accession>
<keyword evidence="2" id="KW-0028">Amino-acid biosynthesis</keyword>
<feature type="site" description="Transition state stabilizer" evidence="2">
    <location>
        <position position="165"/>
    </location>
</feature>
<protein>
    <recommendedName>
        <fullName evidence="2">Putative methylthioribose-1-phosphate isomerase</fullName>
        <shortName evidence="2">M1Pi</shortName>
        <shortName evidence="2">MTR-1-P isomerase</shortName>
        <ecNumber evidence="2">5.3.1.23</ecNumber>
    </recommendedName>
    <alternativeName>
        <fullName evidence="2">MTNA-like protein</fullName>
        <shortName evidence="2">aMTNA</shortName>
    </alternativeName>
    <alternativeName>
        <fullName evidence="2">S-methyl-5-thioribose-1-phosphate isomerase</fullName>
    </alternativeName>
</protein>
<gene>
    <name evidence="3" type="ORF">NFRAN_2766</name>
</gene>
<keyword evidence="2" id="KW-0486">Methionine biosynthesis</keyword>
<dbReference type="InterPro" id="IPR005251">
    <property type="entry name" value="IF-M1Pi"/>
</dbReference>
<dbReference type="NCBIfam" id="NF004326">
    <property type="entry name" value="PRK05720.1"/>
    <property type="match status" value="1"/>
</dbReference>
<dbReference type="EMBL" id="LR216287">
    <property type="protein sequence ID" value="VFJ15089.1"/>
    <property type="molecule type" value="Genomic_DNA"/>
</dbReference>
<dbReference type="InterPro" id="IPR011559">
    <property type="entry name" value="Initiation_fac_2B_a/b/d"/>
</dbReference>
<dbReference type="NCBIfam" id="TIGR00512">
    <property type="entry name" value="salvage_mtnA"/>
    <property type="match status" value="1"/>
</dbReference>
<dbReference type="Gene3D" id="1.20.120.420">
    <property type="entry name" value="translation initiation factor eif-2b, domain 1"/>
    <property type="match status" value="1"/>
</dbReference>
<evidence type="ECO:0000256" key="1">
    <source>
        <dbReference type="ARBA" id="ARBA00023235"/>
    </source>
</evidence>
<dbReference type="HAMAP" id="MF_01678">
    <property type="entry name" value="Salvage_MtnA"/>
    <property type="match status" value="1"/>
</dbReference>
<sequence length="354" mass="38753">MTLDQKNPRSNYLTTIFWDNDSVKLIDQTKLPEKLEIITCLTYQELAHCIKRLAIRGAPAIGVAAAMGLALCAVKSKATSKSRILEELKSAYHTLLETRPTAVNLKWGLDTIFRELDKYETVEEIKKNVVASAIKLSQEDIAINKKLGKFGSDLIKDGDVVMTHCNAGALATVSYGTALGVIRSVKESGKKISVIATETRPVMQGSRLTAFELVHDEIDVSLIPDTAVGHLMANKMIDKVIVGADRILRTGHVYNKIGTYQVALLSKSHGIPFYVAAPLSTFDLKSSTEEITIEERSVEEVTKIGDKRVAPAGVRIFNPAFDVTPPDLVAGIITEKGIIYPPYEKNVQAIFDGI</sequence>
<name>A0A484IJN0_9ARCH</name>
<dbReference type="EC" id="5.3.1.23" evidence="2"/>
<keyword evidence="4" id="KW-1185">Reference proteome</keyword>
<comment type="function">
    <text evidence="2">Catalyzes the interconversion of methylthioribose-1-phosphate (MTR-1-P) into methylthioribulose-1-phosphate (MTRu-1-P).</text>
</comment>
<dbReference type="KEGG" id="nfn:NFRAN_2766"/>
<dbReference type="OrthoDB" id="45195at2157"/>
<reference evidence="3 4" key="1">
    <citation type="submission" date="2019-02" db="EMBL/GenBank/DDBJ databases">
        <authorList>
            <person name="Lehtovirta-Morley E L."/>
        </authorList>
    </citation>
    <scope>NUCLEOTIDE SEQUENCE [LARGE SCALE GENOMIC DNA]</scope>
    <source>
        <strain evidence="3">NFRAN1</strain>
    </source>
</reference>
<dbReference type="InterPro" id="IPR042529">
    <property type="entry name" value="IF_2B-like_C"/>
</dbReference>